<protein>
    <submittedName>
        <fullName evidence="3">Uncharacterized protein</fullName>
    </submittedName>
</protein>
<gene>
    <name evidence="3" type="ORF">GMOD_00006206</name>
</gene>
<proteinExistence type="predicted"/>
<name>A0A3M7M4G0_9PLEO</name>
<dbReference type="Proteomes" id="UP000265663">
    <property type="component" value="Unassembled WGS sequence"/>
</dbReference>
<keyword evidence="2" id="KW-0812">Transmembrane</keyword>
<organism evidence="3 4">
    <name type="scientific">Pyrenophora seminiperda CCB06</name>
    <dbReference type="NCBI Taxonomy" id="1302712"/>
    <lineage>
        <taxon>Eukaryota</taxon>
        <taxon>Fungi</taxon>
        <taxon>Dikarya</taxon>
        <taxon>Ascomycota</taxon>
        <taxon>Pezizomycotina</taxon>
        <taxon>Dothideomycetes</taxon>
        <taxon>Pleosporomycetidae</taxon>
        <taxon>Pleosporales</taxon>
        <taxon>Pleosporineae</taxon>
        <taxon>Pleosporaceae</taxon>
        <taxon>Pyrenophora</taxon>
    </lineage>
</organism>
<sequence>MGSTSPSLPAPPRYAPDMAGKARPSVIHHRQLSELTMQLLGVALLFPLISSARIAEIPKALDCSASKGVANVKACAQPIAHVTAIVPGSSYIAKIECEDCPYVHREEKVVNSHHILLLNVTLAHNNRTILLNGEVLYPLPTIPTPSRFHAAQYPLNLTNADLSECLLDPASSKWQKLSLSRYPIDLDYLYTSNATEYEGEDKVEGAEYWHVAVDIIGKSAGYPRDSVWKFDNREQKMLWMLIEGMPVKTEKSSNGRGNKAADPFGQAGADKTYEYQLADMRLVARAYTFPTKKPLTLWGRIGHFLGNDVWEVDGSRFLYKAEEWGNYGKKGTLRDMFGEFVHWHSWYLIWIILGSVFGGLVTSFGVWQFVKWILAQRELMKWDGMEHVWENMRREGIAEEEGVLLNGESAYRDDPDEGGSSSQPPAYAEAMKPLPSKPLPEKPLPAVPLIDA</sequence>
<evidence type="ECO:0000256" key="2">
    <source>
        <dbReference type="SAM" id="Phobius"/>
    </source>
</evidence>
<dbReference type="OrthoDB" id="3917128at2759"/>
<keyword evidence="2" id="KW-0472">Membrane</keyword>
<feature type="region of interest" description="Disordered" evidence="1">
    <location>
        <begin position="1"/>
        <end position="20"/>
    </location>
</feature>
<feature type="transmembrane region" description="Helical" evidence="2">
    <location>
        <begin position="346"/>
        <end position="370"/>
    </location>
</feature>
<keyword evidence="2" id="KW-1133">Transmembrane helix</keyword>
<evidence type="ECO:0000313" key="3">
    <source>
        <dbReference type="EMBL" id="RMZ69405.1"/>
    </source>
</evidence>
<accession>A0A3M7M4G0</accession>
<evidence type="ECO:0000313" key="4">
    <source>
        <dbReference type="Proteomes" id="UP000265663"/>
    </source>
</evidence>
<feature type="compositionally biased region" description="Pro residues" evidence="1">
    <location>
        <begin position="435"/>
        <end position="446"/>
    </location>
</feature>
<keyword evidence="4" id="KW-1185">Reference proteome</keyword>
<feature type="region of interest" description="Disordered" evidence="1">
    <location>
        <begin position="408"/>
        <end position="452"/>
    </location>
</feature>
<dbReference type="AlphaFoldDB" id="A0A3M7M4G0"/>
<reference evidence="3 4" key="1">
    <citation type="journal article" date="2014" name="PLoS ONE">
        <title>De novo Genome Assembly of the Fungal Plant Pathogen Pyrenophora semeniperda.</title>
        <authorList>
            <person name="Soliai M.M."/>
            <person name="Meyer S.E."/>
            <person name="Udall J.A."/>
            <person name="Elzinga D.E."/>
            <person name="Hermansen R.A."/>
            <person name="Bodily P.M."/>
            <person name="Hart A.A."/>
            <person name="Coleman C.E."/>
        </authorList>
    </citation>
    <scope>NUCLEOTIDE SEQUENCE [LARGE SCALE GENOMIC DNA]</scope>
    <source>
        <strain evidence="3 4">CCB06</strain>
        <tissue evidence="3">Mycelium</tissue>
    </source>
</reference>
<evidence type="ECO:0000256" key="1">
    <source>
        <dbReference type="SAM" id="MobiDB-lite"/>
    </source>
</evidence>
<dbReference type="EMBL" id="KE747818">
    <property type="protein sequence ID" value="RMZ69405.1"/>
    <property type="molecule type" value="Genomic_DNA"/>
</dbReference>